<keyword evidence="1" id="KW-0596">Phosphopantetheine</keyword>
<dbReference type="Pfam" id="PF23562">
    <property type="entry name" value="AMP-binding_C_3"/>
    <property type="match status" value="1"/>
</dbReference>
<name>A0A0C3PAT3_PHLG1</name>
<dbReference type="PANTHER" id="PTHR43439">
    <property type="entry name" value="PHENYLACETATE-COENZYME A LIGASE"/>
    <property type="match status" value="1"/>
</dbReference>
<dbReference type="STRING" id="745531.A0A0C3PAT3"/>
<dbReference type="InterPro" id="IPR051414">
    <property type="entry name" value="Adenylate-forming_Reductase"/>
</dbReference>
<dbReference type="EMBL" id="KN840719">
    <property type="protein sequence ID" value="KIP01948.1"/>
    <property type="molecule type" value="Genomic_DNA"/>
</dbReference>
<dbReference type="OrthoDB" id="429813at2759"/>
<feature type="domain" description="Thioester reductase (TE)" evidence="4">
    <location>
        <begin position="716"/>
        <end position="952"/>
    </location>
</feature>
<evidence type="ECO:0000259" key="3">
    <source>
        <dbReference type="Pfam" id="PF00501"/>
    </source>
</evidence>
<dbReference type="AlphaFoldDB" id="A0A0C3PAT3"/>
<dbReference type="SUPFAM" id="SSF47336">
    <property type="entry name" value="ACP-like"/>
    <property type="match status" value="1"/>
</dbReference>
<reference evidence="5 6" key="1">
    <citation type="journal article" date="2014" name="PLoS Genet.">
        <title>Analysis of the Phlebiopsis gigantea genome, transcriptome and secretome provides insight into its pioneer colonization strategies of wood.</title>
        <authorList>
            <person name="Hori C."/>
            <person name="Ishida T."/>
            <person name="Igarashi K."/>
            <person name="Samejima M."/>
            <person name="Suzuki H."/>
            <person name="Master E."/>
            <person name="Ferreira P."/>
            <person name="Ruiz-Duenas F.J."/>
            <person name="Held B."/>
            <person name="Canessa P."/>
            <person name="Larrondo L.F."/>
            <person name="Schmoll M."/>
            <person name="Druzhinina I.S."/>
            <person name="Kubicek C.P."/>
            <person name="Gaskell J.A."/>
            <person name="Kersten P."/>
            <person name="St John F."/>
            <person name="Glasner J."/>
            <person name="Sabat G."/>
            <person name="Splinter BonDurant S."/>
            <person name="Syed K."/>
            <person name="Yadav J."/>
            <person name="Mgbeahuruike A.C."/>
            <person name="Kovalchuk A."/>
            <person name="Asiegbu F.O."/>
            <person name="Lackner G."/>
            <person name="Hoffmeister D."/>
            <person name="Rencoret J."/>
            <person name="Gutierrez A."/>
            <person name="Sun H."/>
            <person name="Lindquist E."/>
            <person name="Barry K."/>
            <person name="Riley R."/>
            <person name="Grigoriev I.V."/>
            <person name="Henrissat B."/>
            <person name="Kues U."/>
            <person name="Berka R.M."/>
            <person name="Martinez A.T."/>
            <person name="Covert S.F."/>
            <person name="Blanchette R.A."/>
            <person name="Cullen D."/>
        </authorList>
    </citation>
    <scope>NUCLEOTIDE SEQUENCE [LARGE SCALE GENOMIC DNA]</scope>
    <source>
        <strain evidence="5 6">11061_1 CR5-6</strain>
    </source>
</reference>
<dbReference type="Pfam" id="PF00501">
    <property type="entry name" value="AMP-binding"/>
    <property type="match status" value="1"/>
</dbReference>
<dbReference type="InterPro" id="IPR013120">
    <property type="entry name" value="FAR_NAD-bd"/>
</dbReference>
<dbReference type="SUPFAM" id="SSF56801">
    <property type="entry name" value="Acetyl-CoA synthetase-like"/>
    <property type="match status" value="1"/>
</dbReference>
<dbReference type="Gene3D" id="3.40.50.720">
    <property type="entry name" value="NAD(P)-binding Rossmann-like Domain"/>
    <property type="match status" value="1"/>
</dbReference>
<keyword evidence="2" id="KW-0597">Phosphoprotein</keyword>
<sequence>MESQTFNPDSLKIVPLPALPNTQGLSSSTFCQPPLDGTLAISEMWDWHAEHSPEHPVFMHSDDDGSISTLYWPEARRALHRAGCLVKNFVVAHPTTRSRKPIVSILTSSDTITYTTVMLGVQRAGFVSFAISSRNSPAAVAHLLTTTSSEYILIGRDQNLQDLLSAAFQLMQDANTPLPFKMPIPIFEDLFVEGATDFVPLPPLNADWDEPMVMMHSSGTTAFPKPITWTHYRQINVGRIPYYGEQDLTGVKFACHSLAIFHAIGIIQTCFSASVGNIMTAFKPQSPARVPAPDIMIDAVRITKSEVLLCVPSFVEEWSKSPESVEVLRQTKGVFYGGGPLAKEAGDLLRDAGVQIFTMYGTSEYGVMNLILPNKAHHDWEYFSLPKPLKARLMPFDEEGHVQLVLLPSEYQVPSVLNVVIDGIPGYDTNDVLAPHPTDPGFYKLFGRADEQIMHSTGEKTNPVPLEAILNLDPRIQCAVMFGRGKFTTGVIVEPKPEFRFDPVDHAKLAEFKSLIWPTVEKMNSYAPQHSRLFKEMVMVVSPSKPFVYTAKGTPRRVAIINDYADEIEALYAAADEATEDDLSPPSNWSYDAAKEFIRAVVTRVLEHSVNDNDDIFQHGCDSLEATWIRNSVVHALRETTEVNPRTIPGNFVYQNPTVDSLASFVSGLASSNGQEGSAQDQAVAFMRSMVEKYTHDLPKHVPSSPAPTEEVILVSGTTGSLGSSLLDQLIKMPSVRKVYAFNRKSRTPLAERQREGLEERGYDADGILGSEKLSLVETTMEDEKLGLPTELYNEIRTSVTHIIHNAWPVNFNLSLRSFEPSVRGVRHLIDLALGSPHPVPPQIVFVSSIGVFRDIDVSKPVVERPLDAKVAAGSGYSESKWVSESILSIATKEAGVPTVSTRVGQMTGAVSGAWNAQEWFPSLLKSSIHLGCVPTLDKTISWIPVDAAATAFIEMRTSKSSTLHLAHPRPVAWSAVVEPLATEFNLAQVSYDEWMARLEKSGRGLSAESEVAMMRHNPALKIFDFFKDAQNGIDRSPEAMALPQMDVTEAQVSAPSLRTLPQLSGRDAMNWVAYWRKLGFLA</sequence>
<keyword evidence="6" id="KW-1185">Reference proteome</keyword>
<evidence type="ECO:0000259" key="4">
    <source>
        <dbReference type="Pfam" id="PF07993"/>
    </source>
</evidence>
<proteinExistence type="predicted"/>
<evidence type="ECO:0000256" key="1">
    <source>
        <dbReference type="ARBA" id="ARBA00022450"/>
    </source>
</evidence>
<dbReference type="Proteomes" id="UP000053257">
    <property type="component" value="Unassembled WGS sequence"/>
</dbReference>
<dbReference type="HOGENOM" id="CLU_002220_1_0_1"/>
<dbReference type="Gene3D" id="3.40.50.12780">
    <property type="entry name" value="N-terminal domain of ligase-like"/>
    <property type="match status" value="1"/>
</dbReference>
<organism evidence="5 6">
    <name type="scientific">Phlebiopsis gigantea (strain 11061_1 CR5-6)</name>
    <name type="common">White-rot fungus</name>
    <name type="synonym">Peniophora gigantea</name>
    <dbReference type="NCBI Taxonomy" id="745531"/>
    <lineage>
        <taxon>Eukaryota</taxon>
        <taxon>Fungi</taxon>
        <taxon>Dikarya</taxon>
        <taxon>Basidiomycota</taxon>
        <taxon>Agaricomycotina</taxon>
        <taxon>Agaricomycetes</taxon>
        <taxon>Polyporales</taxon>
        <taxon>Phanerochaetaceae</taxon>
        <taxon>Phlebiopsis</taxon>
    </lineage>
</organism>
<dbReference type="Pfam" id="PF07993">
    <property type="entry name" value="NAD_binding_4"/>
    <property type="match status" value="1"/>
</dbReference>
<dbReference type="InterPro" id="IPR036291">
    <property type="entry name" value="NAD(P)-bd_dom_sf"/>
</dbReference>
<dbReference type="PANTHER" id="PTHR43439:SF2">
    <property type="entry name" value="ENZYME, PUTATIVE (JCVI)-RELATED"/>
    <property type="match status" value="1"/>
</dbReference>
<feature type="domain" description="AMP-dependent synthetase/ligase" evidence="3">
    <location>
        <begin position="110"/>
        <end position="377"/>
    </location>
</feature>
<dbReference type="InterPro" id="IPR000873">
    <property type="entry name" value="AMP-dep_synth/lig_dom"/>
</dbReference>
<evidence type="ECO:0008006" key="7">
    <source>
        <dbReference type="Google" id="ProtNLM"/>
    </source>
</evidence>
<evidence type="ECO:0000313" key="6">
    <source>
        <dbReference type="Proteomes" id="UP000053257"/>
    </source>
</evidence>
<protein>
    <recommendedName>
        <fullName evidence="7">Polyketide synthase phosphopantetheine-binding domain-containing protein</fullName>
    </recommendedName>
</protein>
<accession>A0A0C3PAT3</accession>
<gene>
    <name evidence="5" type="ORF">PHLGIDRAFT_319891</name>
</gene>
<dbReference type="InterPro" id="IPR042099">
    <property type="entry name" value="ANL_N_sf"/>
</dbReference>
<dbReference type="InterPro" id="IPR036736">
    <property type="entry name" value="ACP-like_sf"/>
</dbReference>
<evidence type="ECO:0000313" key="5">
    <source>
        <dbReference type="EMBL" id="KIP01948.1"/>
    </source>
</evidence>
<evidence type="ECO:0000256" key="2">
    <source>
        <dbReference type="ARBA" id="ARBA00022553"/>
    </source>
</evidence>
<dbReference type="SUPFAM" id="SSF51735">
    <property type="entry name" value="NAD(P)-binding Rossmann-fold domains"/>
    <property type="match status" value="1"/>
</dbReference>
<dbReference type="Gene3D" id="1.10.1200.10">
    <property type="entry name" value="ACP-like"/>
    <property type="match status" value="1"/>
</dbReference>